<dbReference type="EMBL" id="CADEBD010000300">
    <property type="protein sequence ID" value="CAB3235594.1"/>
    <property type="molecule type" value="Genomic_DNA"/>
</dbReference>
<protein>
    <submittedName>
        <fullName evidence="1">Uncharacterized protein</fullName>
    </submittedName>
</protein>
<name>A0A8S0ZUR0_ARCPL</name>
<proteinExistence type="predicted"/>
<organism evidence="1 2">
    <name type="scientific">Arctia plantaginis</name>
    <name type="common">Wood tiger moth</name>
    <name type="synonym">Phalaena plantaginis</name>
    <dbReference type="NCBI Taxonomy" id="874455"/>
    <lineage>
        <taxon>Eukaryota</taxon>
        <taxon>Metazoa</taxon>
        <taxon>Ecdysozoa</taxon>
        <taxon>Arthropoda</taxon>
        <taxon>Hexapoda</taxon>
        <taxon>Insecta</taxon>
        <taxon>Pterygota</taxon>
        <taxon>Neoptera</taxon>
        <taxon>Endopterygota</taxon>
        <taxon>Lepidoptera</taxon>
        <taxon>Glossata</taxon>
        <taxon>Ditrysia</taxon>
        <taxon>Noctuoidea</taxon>
        <taxon>Erebidae</taxon>
        <taxon>Arctiinae</taxon>
        <taxon>Arctia</taxon>
    </lineage>
</organism>
<sequence length="90" mass="10178">MGVHPVLVALPKEATAPVQQRVHDEYARVHHEHAHHGACSVRWWIAAPPHARRRALNITCGTALSWRTDDTSCQMYGDVHGSLSFCNFFY</sequence>
<dbReference type="Proteomes" id="UP000494256">
    <property type="component" value="Unassembled WGS sequence"/>
</dbReference>
<gene>
    <name evidence="1" type="ORF">APLA_LOCUS7011</name>
</gene>
<dbReference type="AlphaFoldDB" id="A0A8S0ZUR0"/>
<accession>A0A8S0ZUR0</accession>
<evidence type="ECO:0000313" key="2">
    <source>
        <dbReference type="Proteomes" id="UP000494256"/>
    </source>
</evidence>
<comment type="caution">
    <text evidence="1">The sequence shown here is derived from an EMBL/GenBank/DDBJ whole genome shotgun (WGS) entry which is preliminary data.</text>
</comment>
<dbReference type="OrthoDB" id="5582218at2759"/>
<reference evidence="1 2" key="1">
    <citation type="submission" date="2020-04" db="EMBL/GenBank/DDBJ databases">
        <authorList>
            <person name="Wallbank WR R."/>
            <person name="Pardo Diaz C."/>
            <person name="Kozak K."/>
            <person name="Martin S."/>
            <person name="Jiggins C."/>
            <person name="Moest M."/>
            <person name="Warren A I."/>
            <person name="Byers J.R.P. K."/>
            <person name="Montejo-Kovacevich G."/>
            <person name="Yen C E."/>
        </authorList>
    </citation>
    <scope>NUCLEOTIDE SEQUENCE [LARGE SCALE GENOMIC DNA]</scope>
</reference>
<evidence type="ECO:0000313" key="1">
    <source>
        <dbReference type="EMBL" id="CAB3235594.1"/>
    </source>
</evidence>